<dbReference type="PANTHER" id="PTHR43190:SF3">
    <property type="entry name" value="N-ACETYL-D-GLUCOSAMINE KINASE"/>
    <property type="match status" value="1"/>
</dbReference>
<evidence type="ECO:0000313" key="2">
    <source>
        <dbReference type="EMBL" id="VYT04522.1"/>
    </source>
</evidence>
<dbReference type="PANTHER" id="PTHR43190">
    <property type="entry name" value="N-ACETYL-D-GLUCOSAMINE KINASE"/>
    <property type="match status" value="1"/>
</dbReference>
<dbReference type="RefSeq" id="WP_156329152.1">
    <property type="nucleotide sequence ID" value="NZ_CACRSW010000026.1"/>
</dbReference>
<protein>
    <submittedName>
        <fullName evidence="2">Glucosamine kinase GspK</fullName>
        <ecNumber evidence="2">2.7.1.8</ecNumber>
    </submittedName>
</protein>
<dbReference type="EC" id="2.7.1.8" evidence="2"/>
<keyword evidence="2" id="KW-0418">Kinase</keyword>
<keyword evidence="2" id="KW-0808">Transferase</keyword>
<accession>A0A6N2TIJ9</accession>
<dbReference type="GO" id="GO:0047931">
    <property type="term" value="F:glucosamine kinase activity"/>
    <property type="evidence" value="ECO:0007669"/>
    <property type="project" value="UniProtKB-EC"/>
</dbReference>
<dbReference type="Gene3D" id="3.30.420.40">
    <property type="match status" value="2"/>
</dbReference>
<dbReference type="AlphaFoldDB" id="A0A6N2TIJ9"/>
<dbReference type="SUPFAM" id="SSF53067">
    <property type="entry name" value="Actin-like ATPase domain"/>
    <property type="match status" value="2"/>
</dbReference>
<dbReference type="CDD" id="cd24007">
    <property type="entry name" value="ASKHA_NBD_eukNAGK-like"/>
    <property type="match status" value="1"/>
</dbReference>
<gene>
    <name evidence="2" type="primary">gspK</name>
    <name evidence="2" type="ORF">AVLFYP127_00624</name>
</gene>
<sequence>MREVFLGIDGGGTKTAFVLEVNKKLYEHKEKTIHLKQISREEFFKRLKNGIEILVKKAGIEISDIDFTFLAMPGFGQFKEDESFILESLEKILGSKNFKVGNDCLNGWAGSLNASAGINLVLGTGSIGFGVDNNGNSMMCGGWGPLLGDEASGYYIGLKILNIFTKISDGRYEKSPIYDLLKKELEISDDFEIITLANNMQRDELASLSKIFSKAIDENDPHALNLLDDVAKEASLVINTLIKKLDFKGAIKVSYSGGVFNLGQRLLDKIEQYADDRVEIVEPFANPSIGSLILAKKFYEKGEMI</sequence>
<evidence type="ECO:0000259" key="1">
    <source>
        <dbReference type="Pfam" id="PF01869"/>
    </source>
</evidence>
<dbReference type="InterPro" id="IPR043129">
    <property type="entry name" value="ATPase_NBD"/>
</dbReference>
<proteinExistence type="predicted"/>
<reference evidence="2" key="1">
    <citation type="submission" date="2019-11" db="EMBL/GenBank/DDBJ databases">
        <authorList>
            <person name="Feng L."/>
        </authorList>
    </citation>
    <scope>NUCLEOTIDE SEQUENCE</scope>
    <source>
        <strain evidence="2">AvaginalisLFYP127</strain>
    </source>
</reference>
<dbReference type="Pfam" id="PF01869">
    <property type="entry name" value="BcrAD_BadFG"/>
    <property type="match status" value="1"/>
</dbReference>
<feature type="domain" description="ATPase BadF/BadG/BcrA/BcrD type" evidence="1">
    <location>
        <begin position="6"/>
        <end position="294"/>
    </location>
</feature>
<dbReference type="EMBL" id="CACRSW010000026">
    <property type="protein sequence ID" value="VYT04522.1"/>
    <property type="molecule type" value="Genomic_DNA"/>
</dbReference>
<dbReference type="InterPro" id="IPR052519">
    <property type="entry name" value="Euk-type_GlcNAc_Kinase"/>
</dbReference>
<dbReference type="InterPro" id="IPR002731">
    <property type="entry name" value="ATPase_BadF"/>
</dbReference>
<name>A0A6N2TIJ9_9FIRM</name>
<organism evidence="2">
    <name type="scientific">Anaerococcus vaginalis</name>
    <dbReference type="NCBI Taxonomy" id="33037"/>
    <lineage>
        <taxon>Bacteria</taxon>
        <taxon>Bacillati</taxon>
        <taxon>Bacillota</taxon>
        <taxon>Tissierellia</taxon>
        <taxon>Tissierellales</taxon>
        <taxon>Peptoniphilaceae</taxon>
        <taxon>Anaerococcus</taxon>
    </lineage>
</organism>